<dbReference type="EMBL" id="CP067089">
    <property type="protein sequence ID" value="QQO11282.1"/>
    <property type="molecule type" value="Genomic_DNA"/>
</dbReference>
<evidence type="ECO:0000256" key="1">
    <source>
        <dbReference type="ARBA" id="ARBA00001936"/>
    </source>
</evidence>
<evidence type="ECO:0000256" key="7">
    <source>
        <dbReference type="ARBA" id="ARBA00044951"/>
    </source>
</evidence>
<dbReference type="EC" id="5.3.1.15" evidence="8"/>
<evidence type="ECO:0000256" key="6">
    <source>
        <dbReference type="ARBA" id="ARBA00044907"/>
    </source>
</evidence>
<comment type="cofactor">
    <cofactor evidence="1">
        <name>Mn(2+)</name>
        <dbReference type="ChEBI" id="CHEBI:29035"/>
    </cofactor>
</comment>
<keyword evidence="2" id="KW-0479">Metal-binding</keyword>
<comment type="similarity">
    <text evidence="7">Belongs to the D-lyxose ketol-isomerase family.</text>
</comment>
<dbReference type="KEGG" id="bhc:JFL75_01115"/>
<dbReference type="InterPro" id="IPR011051">
    <property type="entry name" value="RmlC_Cupin_sf"/>
</dbReference>
<dbReference type="GO" id="GO:0046872">
    <property type="term" value="F:metal ion binding"/>
    <property type="evidence" value="ECO:0007669"/>
    <property type="project" value="UniProtKB-KW"/>
</dbReference>
<name>A0A7T8BC67_9SPIR</name>
<evidence type="ECO:0000256" key="4">
    <source>
        <dbReference type="ARBA" id="ARBA00023235"/>
    </source>
</evidence>
<dbReference type="InterPro" id="IPR014710">
    <property type="entry name" value="RmlC-like_jellyroll"/>
</dbReference>
<protein>
    <recommendedName>
        <fullName evidence="8">D-lyxose ketol-isomerase</fullName>
        <ecNumber evidence="8">5.3.1.15</ecNumber>
    </recommendedName>
</protein>
<gene>
    <name evidence="9" type="ORF">JFL75_01115</name>
</gene>
<keyword evidence="3" id="KW-0464">Manganese</keyword>
<dbReference type="SUPFAM" id="SSF51182">
    <property type="entry name" value="RmlC-like cupins"/>
    <property type="match status" value="1"/>
</dbReference>
<dbReference type="CDD" id="cd20308">
    <property type="entry name" value="cupin_YdaE"/>
    <property type="match status" value="1"/>
</dbReference>
<dbReference type="AlphaFoldDB" id="A0A7T8BC67"/>
<evidence type="ECO:0000313" key="9">
    <source>
        <dbReference type="EMBL" id="QQO11282.1"/>
    </source>
</evidence>
<proteinExistence type="inferred from homology"/>
<keyword evidence="4 9" id="KW-0413">Isomerase</keyword>
<keyword evidence="10" id="KW-1185">Reference proteome</keyword>
<evidence type="ECO:0000256" key="5">
    <source>
        <dbReference type="ARBA" id="ARBA00023277"/>
    </source>
</evidence>
<reference evidence="9" key="1">
    <citation type="submission" date="2021-01" db="EMBL/GenBank/DDBJ databases">
        <title>Description of Breznakiella homolactica.</title>
        <authorList>
            <person name="Song Y."/>
            <person name="Brune A."/>
        </authorList>
    </citation>
    <scope>NUCLEOTIDE SEQUENCE</scope>
    <source>
        <strain evidence="9">RmG30</strain>
    </source>
</reference>
<dbReference type="Gene3D" id="2.60.120.10">
    <property type="entry name" value="Jelly Rolls"/>
    <property type="match status" value="1"/>
</dbReference>
<dbReference type="Pfam" id="PF07385">
    <property type="entry name" value="Lyx_isomer"/>
    <property type="match status" value="1"/>
</dbReference>
<organism evidence="9 10">
    <name type="scientific">Breznakiella homolactica</name>
    <dbReference type="NCBI Taxonomy" id="2798577"/>
    <lineage>
        <taxon>Bacteria</taxon>
        <taxon>Pseudomonadati</taxon>
        <taxon>Spirochaetota</taxon>
        <taxon>Spirochaetia</taxon>
        <taxon>Spirochaetales</taxon>
        <taxon>Breznakiellaceae</taxon>
        <taxon>Breznakiella</taxon>
    </lineage>
</organism>
<evidence type="ECO:0000256" key="3">
    <source>
        <dbReference type="ARBA" id="ARBA00023211"/>
    </source>
</evidence>
<dbReference type="Proteomes" id="UP000595917">
    <property type="component" value="Chromosome"/>
</dbReference>
<evidence type="ECO:0000313" key="10">
    <source>
        <dbReference type="Proteomes" id="UP000595917"/>
    </source>
</evidence>
<evidence type="ECO:0000256" key="2">
    <source>
        <dbReference type="ARBA" id="ARBA00022723"/>
    </source>
</evidence>
<comment type="catalytic activity">
    <reaction evidence="6">
        <text>D-lyxose = D-xylulose</text>
        <dbReference type="Rhea" id="RHEA:14201"/>
        <dbReference type="ChEBI" id="CHEBI:16789"/>
        <dbReference type="ChEBI" id="CHEBI:17140"/>
        <dbReference type="EC" id="5.3.1.15"/>
    </reaction>
</comment>
<accession>A0A7T8BC67</accession>
<keyword evidence="5" id="KW-0119">Carbohydrate metabolism</keyword>
<dbReference type="InterPro" id="IPR010864">
    <property type="entry name" value="D-lyxose_isomer"/>
</dbReference>
<evidence type="ECO:0000256" key="8">
    <source>
        <dbReference type="ARBA" id="ARBA00044972"/>
    </source>
</evidence>
<sequence length="162" mass="18196">MMYEKAHIVLTESEKQKIEVVDCALDDFDRTGICILTYVNTDLCCAKEMVLMPGQTCPEHTHKPLDNGYMGKEETFRCRYGKVYLHVAGEATPDPAVKAPAGDEAYYTAAREIVLNPGEQYTLVPDTLHWFQAGPEGAVISEFSTASHDEYDIFTDPRIKRV</sequence>
<dbReference type="GO" id="GO:0047828">
    <property type="term" value="F:D-lyxose ketol-isomerase activity"/>
    <property type="evidence" value="ECO:0007669"/>
    <property type="project" value="UniProtKB-EC"/>
</dbReference>